<evidence type="ECO:0000313" key="1">
    <source>
        <dbReference type="EMBL" id="ACN35228.1"/>
    </source>
</evidence>
<proteinExistence type="evidence at transcript level"/>
<sequence>MLVATGADAWLQAFGGPTLLPRVKVLASHEEDARKENDMVEEILIPKQTIGGNWFVPFRAP</sequence>
<organism evidence="1">
    <name type="scientific">Zea mays</name>
    <name type="common">Maize</name>
    <dbReference type="NCBI Taxonomy" id="4577"/>
    <lineage>
        <taxon>Eukaryota</taxon>
        <taxon>Viridiplantae</taxon>
        <taxon>Streptophyta</taxon>
        <taxon>Embryophyta</taxon>
        <taxon>Tracheophyta</taxon>
        <taxon>Spermatophyta</taxon>
        <taxon>Magnoliopsida</taxon>
        <taxon>Liliopsida</taxon>
        <taxon>Poales</taxon>
        <taxon>Poaceae</taxon>
        <taxon>PACMAD clade</taxon>
        <taxon>Panicoideae</taxon>
        <taxon>Andropogonodae</taxon>
        <taxon>Andropogoneae</taxon>
        <taxon>Tripsacinae</taxon>
        <taxon>Zea</taxon>
    </lineage>
</organism>
<reference evidence="1" key="1">
    <citation type="journal article" date="2009" name="PLoS Genet.">
        <title>Sequencing, mapping, and analysis of 27,455 maize full-length cDNAs.</title>
        <authorList>
            <person name="Soderlund C."/>
            <person name="Descour A."/>
            <person name="Kudrna D."/>
            <person name="Bomhoff M."/>
            <person name="Boyd L."/>
            <person name="Currie J."/>
            <person name="Angelova A."/>
            <person name="Collura K."/>
            <person name="Wissotski M."/>
            <person name="Ashley E."/>
            <person name="Morrow D."/>
            <person name="Fernandes J."/>
            <person name="Walbot V."/>
            <person name="Yu Y."/>
        </authorList>
    </citation>
    <scope>NUCLEOTIDE SEQUENCE</scope>
    <source>
        <strain evidence="1">B73</strain>
    </source>
</reference>
<name>C0PJ62_MAIZE</name>
<protein>
    <submittedName>
        <fullName evidence="1">Uncharacterized protein</fullName>
    </submittedName>
</protein>
<dbReference type="AlphaFoldDB" id="C0PJ62"/>
<dbReference type="EMBL" id="BT068331">
    <property type="protein sequence ID" value="ACN35228.1"/>
    <property type="molecule type" value="mRNA"/>
</dbReference>
<accession>C0PJ62</accession>